<evidence type="ECO:0000256" key="10">
    <source>
        <dbReference type="SAM" id="Phobius"/>
    </source>
</evidence>
<sequence>MLKEHENLTMAISTVVLGVVVGAGSLFLGVFLNLIEHVFLSFNENEFHPFAWTVSPTHRLLSVLIGGIIAAIVWWLMRTRMRPTVSIAKGIAGEEMPVWTTILHVMTQIFYVGTGGSVGRELAPRELGAMISQTWQRFLKRFHGVELSEDDRKLLIAAAAGAGFAGVYIAPITGALFCLEILYKKLTKRAVMVSLTMSVIAMLMGAILKGFRPYYAVGSGDFTLKSVVLVLIIGPVSGLAGAYFRKGFKWAGAKQTRNKNLLWQLPLVALITGLIAMHYPEIMGNGRALAQTALNNKSASLVGIFLLGGLAKAVVTTFTLRAGAAGGALTPSISVGAVIGTAIGFGAGLFIPGVSLWQCGLLGASSLLASSQQAPLMALFMIFEVSHLNYSALLPLAIGVSLAMLVSSWVLKPKNNA</sequence>
<comment type="subcellular location">
    <subcellularLocation>
        <location evidence="1">Membrane</location>
        <topology evidence="1">Multi-pass membrane protein</topology>
    </subcellularLocation>
</comment>
<evidence type="ECO:0000256" key="2">
    <source>
        <dbReference type="ARBA" id="ARBA00022448"/>
    </source>
</evidence>
<keyword evidence="3 10" id="KW-0812">Transmembrane</keyword>
<dbReference type="InterPro" id="IPR014743">
    <property type="entry name" value="Cl-channel_core"/>
</dbReference>
<dbReference type="Gene3D" id="1.10.3080.10">
    <property type="entry name" value="Clc chloride channel"/>
    <property type="match status" value="1"/>
</dbReference>
<feature type="transmembrane region" description="Helical" evidence="10">
    <location>
        <begin position="154"/>
        <end position="179"/>
    </location>
</feature>
<keyword evidence="9" id="KW-0407">Ion channel</keyword>
<organism evidence="11 12">
    <name type="scientific">Secundilactobacillus collinoides DSM 20515 = JCM 1123</name>
    <dbReference type="NCBI Taxonomy" id="1423733"/>
    <lineage>
        <taxon>Bacteria</taxon>
        <taxon>Bacillati</taxon>
        <taxon>Bacillota</taxon>
        <taxon>Bacilli</taxon>
        <taxon>Lactobacillales</taxon>
        <taxon>Lactobacillaceae</taxon>
        <taxon>Secundilactobacillus</taxon>
    </lineage>
</organism>
<dbReference type="InterPro" id="IPR001807">
    <property type="entry name" value="ClC"/>
</dbReference>
<feature type="transmembrane region" description="Helical" evidence="10">
    <location>
        <begin position="191"/>
        <end position="210"/>
    </location>
</feature>
<protein>
    <submittedName>
        <fullName evidence="11">Chloride channel protein EriC</fullName>
    </submittedName>
</protein>
<feature type="transmembrane region" description="Helical" evidence="10">
    <location>
        <begin position="390"/>
        <end position="411"/>
    </location>
</feature>
<dbReference type="Pfam" id="PF00654">
    <property type="entry name" value="Voltage_CLC"/>
    <property type="match status" value="1"/>
</dbReference>
<comment type="caution">
    <text evidence="11">The sequence shown here is derived from an EMBL/GenBank/DDBJ whole genome shotgun (WGS) entry which is preliminary data.</text>
</comment>
<evidence type="ECO:0000256" key="3">
    <source>
        <dbReference type="ARBA" id="ARBA00022692"/>
    </source>
</evidence>
<dbReference type="InterPro" id="IPR050368">
    <property type="entry name" value="ClC-type_chloride_channel"/>
</dbReference>
<keyword evidence="5" id="KW-0406">Ion transport</keyword>
<proteinExistence type="predicted"/>
<dbReference type="PATRIC" id="fig|1423733.4.peg.2756"/>
<dbReference type="PANTHER" id="PTHR43427:SF6">
    <property type="entry name" value="CHLORIDE CHANNEL PROTEIN CLC-E"/>
    <property type="match status" value="1"/>
</dbReference>
<gene>
    <name evidence="11" type="ORF">FC82_GL002638</name>
</gene>
<evidence type="ECO:0000256" key="6">
    <source>
        <dbReference type="ARBA" id="ARBA00023136"/>
    </source>
</evidence>
<feature type="transmembrane region" description="Helical" evidence="10">
    <location>
        <begin position="299"/>
        <end position="320"/>
    </location>
</feature>
<dbReference type="AlphaFoldDB" id="A0A0R2BHT7"/>
<keyword evidence="8" id="KW-0868">Chloride</keyword>
<evidence type="ECO:0000256" key="4">
    <source>
        <dbReference type="ARBA" id="ARBA00022989"/>
    </source>
</evidence>
<dbReference type="PRINTS" id="PR00762">
    <property type="entry name" value="CLCHANNEL"/>
</dbReference>
<feature type="transmembrane region" description="Helical" evidence="10">
    <location>
        <begin position="12"/>
        <end position="40"/>
    </location>
</feature>
<feature type="transmembrane region" description="Helical" evidence="10">
    <location>
        <begin position="332"/>
        <end position="354"/>
    </location>
</feature>
<evidence type="ECO:0000256" key="1">
    <source>
        <dbReference type="ARBA" id="ARBA00004141"/>
    </source>
</evidence>
<dbReference type="GO" id="GO:0005254">
    <property type="term" value="F:chloride channel activity"/>
    <property type="evidence" value="ECO:0007669"/>
    <property type="project" value="UniProtKB-KW"/>
</dbReference>
<dbReference type="PANTHER" id="PTHR43427">
    <property type="entry name" value="CHLORIDE CHANNEL PROTEIN CLC-E"/>
    <property type="match status" value="1"/>
</dbReference>
<feature type="transmembrane region" description="Helical" evidence="10">
    <location>
        <begin position="60"/>
        <end position="77"/>
    </location>
</feature>
<feature type="transmembrane region" description="Helical" evidence="10">
    <location>
        <begin position="222"/>
        <end position="240"/>
    </location>
</feature>
<reference evidence="11 12" key="1">
    <citation type="journal article" date="2015" name="Genome Announc.">
        <title>Expanding the biotechnology potential of lactobacilli through comparative genomics of 213 strains and associated genera.</title>
        <authorList>
            <person name="Sun Z."/>
            <person name="Harris H.M."/>
            <person name="McCann A."/>
            <person name="Guo C."/>
            <person name="Argimon S."/>
            <person name="Zhang W."/>
            <person name="Yang X."/>
            <person name="Jeffery I.B."/>
            <person name="Cooney J.C."/>
            <person name="Kagawa T.F."/>
            <person name="Liu W."/>
            <person name="Song Y."/>
            <person name="Salvetti E."/>
            <person name="Wrobel A."/>
            <person name="Rasinkangas P."/>
            <person name="Parkhill J."/>
            <person name="Rea M.C."/>
            <person name="O'Sullivan O."/>
            <person name="Ritari J."/>
            <person name="Douillard F.P."/>
            <person name="Paul Ross R."/>
            <person name="Yang R."/>
            <person name="Briner A.E."/>
            <person name="Felis G.E."/>
            <person name="de Vos W.M."/>
            <person name="Barrangou R."/>
            <person name="Klaenhammer T.R."/>
            <person name="Caufield P.W."/>
            <person name="Cui Y."/>
            <person name="Zhang H."/>
            <person name="O'Toole P.W."/>
        </authorList>
    </citation>
    <scope>NUCLEOTIDE SEQUENCE [LARGE SCALE GENOMIC DNA]</scope>
    <source>
        <strain evidence="11 12">DSM 20515</strain>
    </source>
</reference>
<dbReference type="RefSeq" id="WP_056996984.1">
    <property type="nucleotide sequence ID" value="NZ_AYYR01000059.1"/>
</dbReference>
<accession>A0A0R2BHT7</accession>
<keyword evidence="6 10" id="KW-0472">Membrane</keyword>
<dbReference type="Proteomes" id="UP000051845">
    <property type="component" value="Unassembled WGS sequence"/>
</dbReference>
<evidence type="ECO:0000256" key="5">
    <source>
        <dbReference type="ARBA" id="ARBA00023065"/>
    </source>
</evidence>
<evidence type="ECO:0000313" key="11">
    <source>
        <dbReference type="EMBL" id="KRM75107.1"/>
    </source>
</evidence>
<dbReference type="GO" id="GO:0034707">
    <property type="term" value="C:chloride channel complex"/>
    <property type="evidence" value="ECO:0007669"/>
    <property type="project" value="UniProtKB-KW"/>
</dbReference>
<evidence type="ECO:0000256" key="9">
    <source>
        <dbReference type="ARBA" id="ARBA00023303"/>
    </source>
</evidence>
<name>A0A0R2BHT7_SECCO</name>
<keyword evidence="2" id="KW-0813">Transport</keyword>
<feature type="transmembrane region" description="Helical" evidence="10">
    <location>
        <begin position="261"/>
        <end position="279"/>
    </location>
</feature>
<evidence type="ECO:0000256" key="7">
    <source>
        <dbReference type="ARBA" id="ARBA00023173"/>
    </source>
</evidence>
<feature type="transmembrane region" description="Helical" evidence="10">
    <location>
        <begin position="98"/>
        <end position="118"/>
    </location>
</feature>
<keyword evidence="7" id="KW-0869">Chloride channel</keyword>
<dbReference type="SUPFAM" id="SSF81340">
    <property type="entry name" value="Clc chloride channel"/>
    <property type="match status" value="1"/>
</dbReference>
<evidence type="ECO:0000313" key="12">
    <source>
        <dbReference type="Proteomes" id="UP000051845"/>
    </source>
</evidence>
<evidence type="ECO:0000256" key="8">
    <source>
        <dbReference type="ARBA" id="ARBA00023214"/>
    </source>
</evidence>
<keyword evidence="4 10" id="KW-1133">Transmembrane helix</keyword>
<dbReference type="EMBL" id="AYYR01000059">
    <property type="protein sequence ID" value="KRM75107.1"/>
    <property type="molecule type" value="Genomic_DNA"/>
</dbReference>